<proteinExistence type="predicted"/>
<feature type="compositionally biased region" description="Acidic residues" evidence="1">
    <location>
        <begin position="13"/>
        <end position="22"/>
    </location>
</feature>
<dbReference type="EMBL" id="HBKN01029015">
    <property type="protein sequence ID" value="CAE2312990.1"/>
    <property type="molecule type" value="Transcribed_RNA"/>
</dbReference>
<dbReference type="Gene3D" id="1.25.40.10">
    <property type="entry name" value="Tetratricopeptide repeat domain"/>
    <property type="match status" value="1"/>
</dbReference>
<evidence type="ECO:0000313" key="3">
    <source>
        <dbReference type="EMBL" id="CAE2313103.1"/>
    </source>
</evidence>
<feature type="region of interest" description="Disordered" evidence="1">
    <location>
        <begin position="38"/>
        <end position="68"/>
    </location>
</feature>
<protein>
    <submittedName>
        <fullName evidence="2">Uncharacterized protein</fullName>
    </submittedName>
</protein>
<feature type="region of interest" description="Disordered" evidence="1">
    <location>
        <begin position="1"/>
        <end position="25"/>
    </location>
</feature>
<evidence type="ECO:0000313" key="2">
    <source>
        <dbReference type="EMBL" id="CAE2312990.1"/>
    </source>
</evidence>
<name>A0A6U6BJ24_GUITH</name>
<evidence type="ECO:0000256" key="1">
    <source>
        <dbReference type="SAM" id="MobiDB-lite"/>
    </source>
</evidence>
<sequence length="705" mass="79306">MVDYRKWDKLMENIDDDEEEEEKREWISRWEIERKRLEREWAGEEVDQNEGNGSNGRQEETLTSRGDQQETAIEHVMRLPAVQRALNHPDVSMAEEMKTMESMLQAQASDAVGEDIPDKVWETLGMRNVGDASESAKMQRRARLVDIISSMEHISQSSCPNRGSLEATLDSLLSLPSMMALAKLLESEEAATVCLVVDLLSRCFLLLDSSRLKPVACLLADSGAVKACVQLVLDQPSRLLPWSRLSILSILQSLLVLDPFLLISKRARSSSLTDVMACLLHASAMQKEEYEQKQQEYRELYRSPPHPLTGSDVFRLHLLESSGQSIAQICCLSLARPDVPEFGESIEENMKELFSYLEASYCSSFPPALQNDFQILEPIAYIISSLSRHPDMYSAHEVSLHLLQLRKRIILSGYLPLLLSCFRHVEEQLKQGKALVRCQDDKRGSSLLELQAGILGLSDSLLNLLLLAEASRDAGGCGDLLLQLDAEGMPDRLVRLLAVAVDLEGEAAKTEEGEAAQGKVWWVKGFFDLEESGESFILAQMTGTAAETIALALKMMRQGRRGILNQEALATLQRVACSLTRDSKEEGEEEEMGKQEEEEEENALRRICTKLAEEVKMRGNKKMAEVSDYPAALFCYSFALLLCWKETRLKRQLWGNRSEVLLRLRRPHEAAEDALRAMGGEEEEDGKNSRRLRRAREMLATGKNG</sequence>
<dbReference type="InterPro" id="IPR011990">
    <property type="entry name" value="TPR-like_helical_dom_sf"/>
</dbReference>
<dbReference type="EMBL" id="HBKN01029092">
    <property type="protein sequence ID" value="CAE2313103.1"/>
    <property type="molecule type" value="Transcribed_RNA"/>
</dbReference>
<feature type="compositionally biased region" description="Acidic residues" evidence="1">
    <location>
        <begin position="585"/>
        <end position="601"/>
    </location>
</feature>
<reference evidence="2" key="1">
    <citation type="submission" date="2021-01" db="EMBL/GenBank/DDBJ databases">
        <authorList>
            <person name="Corre E."/>
            <person name="Pelletier E."/>
            <person name="Niang G."/>
            <person name="Scheremetjew M."/>
            <person name="Finn R."/>
            <person name="Kale V."/>
            <person name="Holt S."/>
            <person name="Cochrane G."/>
            <person name="Meng A."/>
            <person name="Brown T."/>
            <person name="Cohen L."/>
        </authorList>
    </citation>
    <scope>NUCLEOTIDE SEQUENCE</scope>
    <source>
        <strain evidence="2">CCMP 2712</strain>
    </source>
</reference>
<accession>A0A6U6BJ24</accession>
<organism evidence="2">
    <name type="scientific">Guillardia theta</name>
    <name type="common">Cryptophyte</name>
    <name type="synonym">Cryptomonas phi</name>
    <dbReference type="NCBI Taxonomy" id="55529"/>
    <lineage>
        <taxon>Eukaryota</taxon>
        <taxon>Cryptophyceae</taxon>
        <taxon>Pyrenomonadales</taxon>
        <taxon>Geminigeraceae</taxon>
        <taxon>Guillardia</taxon>
    </lineage>
</organism>
<feature type="region of interest" description="Disordered" evidence="1">
    <location>
        <begin position="675"/>
        <end position="705"/>
    </location>
</feature>
<feature type="compositionally biased region" description="Basic and acidic residues" evidence="1">
    <location>
        <begin position="1"/>
        <end position="12"/>
    </location>
</feature>
<gene>
    <name evidence="2" type="ORF">GTHE00462_LOCUS22500</name>
    <name evidence="3" type="ORF">GTHE00462_LOCUS22561</name>
</gene>
<feature type="region of interest" description="Disordered" evidence="1">
    <location>
        <begin position="581"/>
        <end position="602"/>
    </location>
</feature>
<dbReference type="AlphaFoldDB" id="A0A6U6BJ24"/>